<evidence type="ECO:0000313" key="3">
    <source>
        <dbReference type="Proteomes" id="UP000799778"/>
    </source>
</evidence>
<accession>A0A6A5YAV8</accession>
<dbReference type="OrthoDB" id="21072at2759"/>
<feature type="region of interest" description="Disordered" evidence="1">
    <location>
        <begin position="438"/>
        <end position="459"/>
    </location>
</feature>
<feature type="compositionally biased region" description="Acidic residues" evidence="1">
    <location>
        <begin position="250"/>
        <end position="298"/>
    </location>
</feature>
<feature type="compositionally biased region" description="Acidic residues" evidence="1">
    <location>
        <begin position="306"/>
        <end position="324"/>
    </location>
</feature>
<dbReference type="GeneID" id="54284145"/>
<evidence type="ECO:0000313" key="2">
    <source>
        <dbReference type="EMBL" id="KAF2021910.1"/>
    </source>
</evidence>
<proteinExistence type="predicted"/>
<organism evidence="2 3">
    <name type="scientific">Aaosphaeria arxii CBS 175.79</name>
    <dbReference type="NCBI Taxonomy" id="1450172"/>
    <lineage>
        <taxon>Eukaryota</taxon>
        <taxon>Fungi</taxon>
        <taxon>Dikarya</taxon>
        <taxon>Ascomycota</taxon>
        <taxon>Pezizomycotina</taxon>
        <taxon>Dothideomycetes</taxon>
        <taxon>Pleosporomycetidae</taxon>
        <taxon>Pleosporales</taxon>
        <taxon>Pleosporales incertae sedis</taxon>
        <taxon>Aaosphaeria</taxon>
    </lineage>
</organism>
<sequence>MATYMHQLSQWAFIPTNSKFHPSTPLYIRNKSTPPVITVSDHSEQPSLTHTYIHQDVTVALIPLSRRVKSLPNHPGRGALLYHAPTSNLTLQPCTSAFLDDHTRCTISLLEYFTTFYPSDTPQMHAVLFHLLDTLLDATAPLPHTFWDHRARGVIPDCDHAEKFNQNWKAALAFFNHVIQGRKGGETGNVTGDVVHHTGKNGLTNPVPFRLGRYKCGLKPWAQWLCEGSPGFGVGVKDRVYLGVNEVEEVVEDEASDDDDDAEGDDDDAEGDDDDAEGDDDDAEGEYDEDESMEDVDDDERKEVIIEDVEIGDLSVEDNNDPDNPDGPNDAGAGAVVMQPITQHEFFVRPPEQTPKSIKLPRRDNTVAEFNIPMGGLAVIDQQVWRARDLALRVVEQDGLDEREVLAEFDAHTIPLNHTTAILDAPCLTSRHTMSLQPMYPKRTDTTPRRSPGGPIEHMDMKARDVPVWMVDEALGRCAGEVAYEHPGDAEAEAAAATVGAGGAAAIGGGRGSGNVFWMVGVTVHDNGDPMHGMGEGEGKEGPEARIDWGDLWDDWLFG</sequence>
<keyword evidence="3" id="KW-1185">Reference proteome</keyword>
<feature type="region of interest" description="Disordered" evidence="1">
    <location>
        <begin position="250"/>
        <end position="333"/>
    </location>
</feature>
<dbReference type="RefSeq" id="XP_033390249.1">
    <property type="nucleotide sequence ID" value="XM_033526748.1"/>
</dbReference>
<evidence type="ECO:0000256" key="1">
    <source>
        <dbReference type="SAM" id="MobiDB-lite"/>
    </source>
</evidence>
<protein>
    <submittedName>
        <fullName evidence="2">Uncharacterized protein</fullName>
    </submittedName>
</protein>
<reference evidence="2" key="1">
    <citation type="journal article" date="2020" name="Stud. Mycol.">
        <title>101 Dothideomycetes genomes: a test case for predicting lifestyles and emergence of pathogens.</title>
        <authorList>
            <person name="Haridas S."/>
            <person name="Albert R."/>
            <person name="Binder M."/>
            <person name="Bloem J."/>
            <person name="Labutti K."/>
            <person name="Salamov A."/>
            <person name="Andreopoulos B."/>
            <person name="Baker S."/>
            <person name="Barry K."/>
            <person name="Bills G."/>
            <person name="Bluhm B."/>
            <person name="Cannon C."/>
            <person name="Castanera R."/>
            <person name="Culley D."/>
            <person name="Daum C."/>
            <person name="Ezra D."/>
            <person name="Gonzalez J."/>
            <person name="Henrissat B."/>
            <person name="Kuo A."/>
            <person name="Liang C."/>
            <person name="Lipzen A."/>
            <person name="Lutzoni F."/>
            <person name="Magnuson J."/>
            <person name="Mondo S."/>
            <person name="Nolan M."/>
            <person name="Ohm R."/>
            <person name="Pangilinan J."/>
            <person name="Park H.-J."/>
            <person name="Ramirez L."/>
            <person name="Alfaro M."/>
            <person name="Sun H."/>
            <person name="Tritt A."/>
            <person name="Yoshinaga Y."/>
            <person name="Zwiers L.-H."/>
            <person name="Turgeon B."/>
            <person name="Goodwin S."/>
            <person name="Spatafora J."/>
            <person name="Crous P."/>
            <person name="Grigoriev I."/>
        </authorList>
    </citation>
    <scope>NUCLEOTIDE SEQUENCE</scope>
    <source>
        <strain evidence="2">CBS 175.79</strain>
    </source>
</reference>
<gene>
    <name evidence="2" type="ORF">BU24DRAFT_417558</name>
</gene>
<dbReference type="AlphaFoldDB" id="A0A6A5YAV8"/>
<dbReference type="EMBL" id="ML978066">
    <property type="protein sequence ID" value="KAF2021910.1"/>
    <property type="molecule type" value="Genomic_DNA"/>
</dbReference>
<name>A0A6A5YAV8_9PLEO</name>
<dbReference type="Proteomes" id="UP000799778">
    <property type="component" value="Unassembled WGS sequence"/>
</dbReference>